<reference evidence="6" key="2">
    <citation type="submission" date="2025-08" db="UniProtKB">
        <authorList>
            <consortium name="Ensembl"/>
        </authorList>
    </citation>
    <scope>IDENTIFICATION</scope>
</reference>
<dbReference type="Gene3D" id="2.60.120.260">
    <property type="entry name" value="Galactose-binding domain-like"/>
    <property type="match status" value="1"/>
</dbReference>
<name>A0A8C5I250_GOUWI</name>
<dbReference type="Pfam" id="PF00632">
    <property type="entry name" value="HECT"/>
    <property type="match status" value="1"/>
</dbReference>
<dbReference type="PANTHER" id="PTHR46654">
    <property type="entry name" value="E3 UBIQUITIN-PROTEIN LIGASE HECTD3"/>
    <property type="match status" value="1"/>
</dbReference>
<evidence type="ECO:0000256" key="1">
    <source>
        <dbReference type="ARBA" id="ARBA00022679"/>
    </source>
</evidence>
<dbReference type="Proteomes" id="UP000694680">
    <property type="component" value="Chromosome 17"/>
</dbReference>
<evidence type="ECO:0000313" key="6">
    <source>
        <dbReference type="Ensembl" id="ENSGWIP00000052540.1"/>
    </source>
</evidence>
<dbReference type="SUPFAM" id="SSF56204">
    <property type="entry name" value="Hect, E3 ligase catalytic domain"/>
    <property type="match status" value="1"/>
</dbReference>
<dbReference type="InterPro" id="IPR035983">
    <property type="entry name" value="Hect_E3_ubiquitin_ligase"/>
</dbReference>
<evidence type="ECO:0000259" key="4">
    <source>
        <dbReference type="PROSITE" id="PS50237"/>
    </source>
</evidence>
<keyword evidence="7" id="KW-1185">Reference proteome</keyword>
<keyword evidence="2 3" id="KW-0833">Ubl conjugation pathway</keyword>
<keyword evidence="1" id="KW-0808">Transferase</keyword>
<dbReference type="PROSITE" id="PS51284">
    <property type="entry name" value="DOC"/>
    <property type="match status" value="1"/>
</dbReference>
<dbReference type="RefSeq" id="XP_028328990.1">
    <property type="nucleotide sequence ID" value="XM_028473189.1"/>
</dbReference>
<dbReference type="OrthoDB" id="8068875at2759"/>
<reference evidence="6" key="3">
    <citation type="submission" date="2025-09" db="UniProtKB">
        <authorList>
            <consortium name="Ensembl"/>
        </authorList>
    </citation>
    <scope>IDENTIFICATION</scope>
</reference>
<sequence>MSLDDSPHLLLGRIRFLNRCIESFKKSKPLPESLCYVPKEVCYKISKDSSSTAAIAGESAGRSVFPVLESPYHSKNLYKFTIELKKGMFIRTTGEEYCNNRGKWIKLNKEQLDEQCPGQGLEEGWILAQKQSLGGNRLVPLESPVNVSRQQQLFGYDCIRCNTWEQVVDVENALHMRISCHPKIAECDKVAQQKLSNVPPTWTYDCDEDLAHYLYDHDQEENGCLEIDKDTLGYLANSVRRIEFSSMAPYTDGPGVLADGDEDTLWESAGKEGEHWIRLRIKKCAIVKKVIIGLNSSDCNFIPTKVAVYGGEAKHLKRLNEITIQDEQLSCDDNGAADVCVLENVTSHLPVIEIRIEKCREDGQDVRIRSLKIESDERHLGLNAEIFRSSNLVRYPSLQGIPPDVLYYRAFVIQRFIHLLNSLLPYVVPSWDYSLGTFKQIKSMKSFLLLAKCRSDLIAQCLKLSETDSPKSPLALIINRHKAATHKEDPSLDKSCKKAVFTQIYDGLHPADKVIRTLDYRWPKDYTQWWECKFHREGILDHGGGFRDSLADMSEELCPRSSDCPLPLPFFIRTSNQNSSDAKDYYIPNPSCREFHKYKWLGQLMGAAFRGKDFLALTLPSLVWKQLTGDAIKWSSDFRAVDSVLVNLLEAMENMDQETFEDRFGEELVYNTLLSDGQIVELIPGGSNVVVHYEDRSEFIRLVQKARLEENKQQIEAMLAGLLKVVPQAVLDLITWKELETKVCGDSEITLEALKQVVCFDCRDQSDVRLRYFWEAMANFTNEDRSRLLRFITGRTRLPAAFNIFFDDSWSGGEKIDELPRSSTCSNILYLPRYTSASICEEKLRYAAYSCVAIDNDVDAWE</sequence>
<feature type="active site" description="Glycyl thioester intermediate" evidence="3">
    <location>
        <position position="825"/>
    </location>
</feature>
<dbReference type="AlphaFoldDB" id="A0A8C5I250"/>
<feature type="domain" description="HECT" evidence="4">
    <location>
        <begin position="533"/>
        <end position="847"/>
    </location>
</feature>
<dbReference type="SMART" id="SM01337">
    <property type="entry name" value="APC10"/>
    <property type="match status" value="1"/>
</dbReference>
<feature type="domain" description="DOC" evidence="5">
    <location>
        <begin position="212"/>
        <end position="400"/>
    </location>
</feature>
<organism evidence="6 7">
    <name type="scientific">Gouania willdenowi</name>
    <name type="common">Blunt-snouted clingfish</name>
    <name type="synonym">Lepadogaster willdenowi</name>
    <dbReference type="NCBI Taxonomy" id="441366"/>
    <lineage>
        <taxon>Eukaryota</taxon>
        <taxon>Metazoa</taxon>
        <taxon>Chordata</taxon>
        <taxon>Craniata</taxon>
        <taxon>Vertebrata</taxon>
        <taxon>Euteleostomi</taxon>
        <taxon>Actinopterygii</taxon>
        <taxon>Neopterygii</taxon>
        <taxon>Teleostei</taxon>
        <taxon>Neoteleostei</taxon>
        <taxon>Acanthomorphata</taxon>
        <taxon>Ovalentaria</taxon>
        <taxon>Blenniimorphae</taxon>
        <taxon>Blenniiformes</taxon>
        <taxon>Gobiesocoidei</taxon>
        <taxon>Gobiesocidae</taxon>
        <taxon>Gobiesocinae</taxon>
        <taxon>Gouania</taxon>
    </lineage>
</organism>
<dbReference type="SUPFAM" id="SSF49785">
    <property type="entry name" value="Galactose-binding domain-like"/>
    <property type="match status" value="1"/>
</dbReference>
<evidence type="ECO:0000259" key="5">
    <source>
        <dbReference type="PROSITE" id="PS51284"/>
    </source>
</evidence>
<dbReference type="SMART" id="SM00119">
    <property type="entry name" value="HECTc"/>
    <property type="match status" value="1"/>
</dbReference>
<dbReference type="Gene3D" id="3.30.2160.10">
    <property type="entry name" value="Hect, E3 ligase catalytic domain"/>
    <property type="match status" value="1"/>
</dbReference>
<reference evidence="6" key="1">
    <citation type="submission" date="2020-06" db="EMBL/GenBank/DDBJ databases">
        <authorList>
            <consortium name="Wellcome Sanger Institute Data Sharing"/>
        </authorList>
    </citation>
    <scope>NUCLEOTIDE SEQUENCE [LARGE SCALE GENOMIC DNA]</scope>
</reference>
<dbReference type="Pfam" id="PF03256">
    <property type="entry name" value="ANAPC10"/>
    <property type="match status" value="1"/>
</dbReference>
<dbReference type="Gene3D" id="3.90.1750.10">
    <property type="entry name" value="Hect, E3 ligase catalytic domains"/>
    <property type="match status" value="1"/>
</dbReference>
<evidence type="ECO:0000256" key="3">
    <source>
        <dbReference type="PROSITE-ProRule" id="PRU00104"/>
    </source>
</evidence>
<dbReference type="GeneID" id="114479489"/>
<accession>A0A8C5I250</accession>
<dbReference type="Ensembl" id="ENSGWIT00000056697.1">
    <property type="protein sequence ID" value="ENSGWIP00000052540.1"/>
    <property type="gene ID" value="ENSGWIG00000025346.1"/>
</dbReference>
<gene>
    <name evidence="6" type="primary">LOC114479489</name>
</gene>
<dbReference type="PANTHER" id="PTHR46654:SF1">
    <property type="entry name" value="E3 UBIQUITIN-PROTEIN LIGASE HECTD3"/>
    <property type="match status" value="1"/>
</dbReference>
<dbReference type="GO" id="GO:0004842">
    <property type="term" value="F:ubiquitin-protein transferase activity"/>
    <property type="evidence" value="ECO:0007669"/>
    <property type="project" value="InterPro"/>
</dbReference>
<evidence type="ECO:0000256" key="2">
    <source>
        <dbReference type="ARBA" id="ARBA00022786"/>
    </source>
</evidence>
<dbReference type="GO" id="GO:0043161">
    <property type="term" value="P:proteasome-mediated ubiquitin-dependent protein catabolic process"/>
    <property type="evidence" value="ECO:0007669"/>
    <property type="project" value="TreeGrafter"/>
</dbReference>
<dbReference type="PROSITE" id="PS50237">
    <property type="entry name" value="HECT"/>
    <property type="match status" value="1"/>
</dbReference>
<dbReference type="Gene3D" id="3.30.2410.10">
    <property type="entry name" value="Hect, E3 ligase catalytic domain"/>
    <property type="match status" value="1"/>
</dbReference>
<evidence type="ECO:0000313" key="7">
    <source>
        <dbReference type="Proteomes" id="UP000694680"/>
    </source>
</evidence>
<protein>
    <submittedName>
        <fullName evidence="6">E3 ubiquitin-protein ligase HECTD3-like</fullName>
    </submittedName>
</protein>
<proteinExistence type="predicted"/>
<dbReference type="InterPro" id="IPR008979">
    <property type="entry name" value="Galactose-bd-like_sf"/>
</dbReference>
<dbReference type="InterPro" id="IPR000569">
    <property type="entry name" value="HECT_dom"/>
</dbReference>
<dbReference type="InterPro" id="IPR042469">
    <property type="entry name" value="HECTD3"/>
</dbReference>
<dbReference type="InterPro" id="IPR004939">
    <property type="entry name" value="APC_su10/DOC_dom"/>
</dbReference>